<keyword evidence="2" id="KW-0862">Zinc</keyword>
<dbReference type="InterPro" id="IPR052360">
    <property type="entry name" value="Transcr_Regulatory_Proteins"/>
</dbReference>
<dbReference type="GO" id="GO:0000981">
    <property type="term" value="F:DNA-binding transcription factor activity, RNA polymerase II-specific"/>
    <property type="evidence" value="ECO:0007669"/>
    <property type="project" value="InterPro"/>
</dbReference>
<evidence type="ECO:0000313" key="9">
    <source>
        <dbReference type="Proteomes" id="UP000235371"/>
    </source>
</evidence>
<keyword evidence="6" id="KW-0539">Nucleus</keyword>
<dbReference type="Gene3D" id="4.10.240.10">
    <property type="entry name" value="Zn(2)-C6 fungal-type DNA-binding domain"/>
    <property type="match status" value="1"/>
</dbReference>
<dbReference type="InterPro" id="IPR021858">
    <property type="entry name" value="Fun_TF"/>
</dbReference>
<accession>A0A2J6T5Q7</accession>
<dbReference type="PROSITE" id="PS00463">
    <property type="entry name" value="ZN2_CY6_FUNGAL_1"/>
    <property type="match status" value="1"/>
</dbReference>
<gene>
    <name evidence="8" type="ORF">K444DRAFT_664447</name>
</gene>
<keyword evidence="1" id="KW-0479">Metal-binding</keyword>
<dbReference type="InterPro" id="IPR036864">
    <property type="entry name" value="Zn2-C6_fun-type_DNA-bd_sf"/>
</dbReference>
<keyword evidence="3" id="KW-0805">Transcription regulation</keyword>
<reference evidence="8 9" key="1">
    <citation type="submission" date="2016-04" db="EMBL/GenBank/DDBJ databases">
        <title>A degradative enzymes factory behind the ericoid mycorrhizal symbiosis.</title>
        <authorList>
            <consortium name="DOE Joint Genome Institute"/>
            <person name="Martino E."/>
            <person name="Morin E."/>
            <person name="Grelet G."/>
            <person name="Kuo A."/>
            <person name="Kohler A."/>
            <person name="Daghino S."/>
            <person name="Barry K."/>
            <person name="Choi C."/>
            <person name="Cichocki N."/>
            <person name="Clum A."/>
            <person name="Copeland A."/>
            <person name="Hainaut M."/>
            <person name="Haridas S."/>
            <person name="Labutti K."/>
            <person name="Lindquist E."/>
            <person name="Lipzen A."/>
            <person name="Khouja H.-R."/>
            <person name="Murat C."/>
            <person name="Ohm R."/>
            <person name="Olson A."/>
            <person name="Spatafora J."/>
            <person name="Veneault-Fourrey C."/>
            <person name="Henrissat B."/>
            <person name="Grigoriev I."/>
            <person name="Martin F."/>
            <person name="Perotto S."/>
        </authorList>
    </citation>
    <scope>NUCLEOTIDE SEQUENCE [LARGE SCALE GENOMIC DNA]</scope>
    <source>
        <strain evidence="8 9">E</strain>
    </source>
</reference>
<evidence type="ECO:0000259" key="7">
    <source>
        <dbReference type="PROSITE" id="PS50048"/>
    </source>
</evidence>
<dbReference type="SUPFAM" id="SSF57701">
    <property type="entry name" value="Zn2/Cys6 DNA-binding domain"/>
    <property type="match status" value="1"/>
</dbReference>
<dbReference type="SMART" id="SM00066">
    <property type="entry name" value="GAL4"/>
    <property type="match status" value="1"/>
</dbReference>
<name>A0A2J6T5Q7_9HELO</name>
<dbReference type="Proteomes" id="UP000235371">
    <property type="component" value="Unassembled WGS sequence"/>
</dbReference>
<evidence type="ECO:0000256" key="1">
    <source>
        <dbReference type="ARBA" id="ARBA00022723"/>
    </source>
</evidence>
<dbReference type="EMBL" id="KZ613822">
    <property type="protein sequence ID" value="PMD58345.1"/>
    <property type="molecule type" value="Genomic_DNA"/>
</dbReference>
<dbReference type="CDD" id="cd00067">
    <property type="entry name" value="GAL4"/>
    <property type="match status" value="1"/>
</dbReference>
<dbReference type="InterPro" id="IPR001138">
    <property type="entry name" value="Zn2Cys6_DnaBD"/>
</dbReference>
<evidence type="ECO:0000256" key="5">
    <source>
        <dbReference type="ARBA" id="ARBA00023163"/>
    </source>
</evidence>
<keyword evidence="4" id="KW-0238">DNA-binding</keyword>
<organism evidence="8 9">
    <name type="scientific">Hyaloscypha bicolor E</name>
    <dbReference type="NCBI Taxonomy" id="1095630"/>
    <lineage>
        <taxon>Eukaryota</taxon>
        <taxon>Fungi</taxon>
        <taxon>Dikarya</taxon>
        <taxon>Ascomycota</taxon>
        <taxon>Pezizomycotina</taxon>
        <taxon>Leotiomycetes</taxon>
        <taxon>Helotiales</taxon>
        <taxon>Hyaloscyphaceae</taxon>
        <taxon>Hyaloscypha</taxon>
        <taxon>Hyaloscypha bicolor</taxon>
    </lineage>
</organism>
<protein>
    <recommendedName>
        <fullName evidence="7">Zn(2)-C6 fungal-type domain-containing protein</fullName>
    </recommendedName>
</protein>
<dbReference type="GO" id="GO:0003677">
    <property type="term" value="F:DNA binding"/>
    <property type="evidence" value="ECO:0007669"/>
    <property type="project" value="UniProtKB-KW"/>
</dbReference>
<dbReference type="GO" id="GO:0008270">
    <property type="term" value="F:zinc ion binding"/>
    <property type="evidence" value="ECO:0007669"/>
    <property type="project" value="InterPro"/>
</dbReference>
<feature type="domain" description="Zn(2)-C6 fungal-type" evidence="7">
    <location>
        <begin position="23"/>
        <end position="53"/>
    </location>
</feature>
<dbReference type="PANTHER" id="PTHR36206:SF12">
    <property type="entry name" value="ASPERCRYPTIN BIOSYNTHESIS CLUSTER-SPECIFIC TRANSCRIPTION REGULATOR ATNN-RELATED"/>
    <property type="match status" value="1"/>
</dbReference>
<dbReference type="PROSITE" id="PS50048">
    <property type="entry name" value="ZN2_CY6_FUNGAL_2"/>
    <property type="match status" value="1"/>
</dbReference>
<dbReference type="GeneID" id="36595037"/>
<proteinExistence type="predicted"/>
<evidence type="ECO:0000256" key="3">
    <source>
        <dbReference type="ARBA" id="ARBA00023015"/>
    </source>
</evidence>
<dbReference type="Pfam" id="PF11951">
    <property type="entry name" value="Fungal_trans_2"/>
    <property type="match status" value="1"/>
</dbReference>
<evidence type="ECO:0000256" key="6">
    <source>
        <dbReference type="ARBA" id="ARBA00023242"/>
    </source>
</evidence>
<dbReference type="Pfam" id="PF00172">
    <property type="entry name" value="Zn_clus"/>
    <property type="match status" value="1"/>
</dbReference>
<keyword evidence="5" id="KW-0804">Transcription</keyword>
<dbReference type="InParanoid" id="A0A2J6T5Q7"/>
<dbReference type="PANTHER" id="PTHR36206">
    <property type="entry name" value="ASPERCRYPTIN BIOSYNTHESIS CLUSTER-SPECIFIC TRANSCRIPTION REGULATOR ATNN-RELATED"/>
    <property type="match status" value="1"/>
</dbReference>
<evidence type="ECO:0000256" key="2">
    <source>
        <dbReference type="ARBA" id="ARBA00022833"/>
    </source>
</evidence>
<evidence type="ECO:0000313" key="8">
    <source>
        <dbReference type="EMBL" id="PMD58345.1"/>
    </source>
</evidence>
<dbReference type="RefSeq" id="XP_024735249.1">
    <property type="nucleotide sequence ID" value="XM_024886961.1"/>
</dbReference>
<sequence>MAKQGGKEITKRSRASKPKVTTGCLTCKTRRVKCDEGKPSCHRCKSTGRKCDWKRCTIPAFGSYVATAAVCLPLRQFPGTLVESNHFQFFCTKTTLQLSGLFGCTFWNQEVLQACVSQPAIWHAAVAVAALQQERSATVHKVVEDDEHLSDFTLNQYVKAMQHLRGFYSKDQRPTAEVVLICCIFFICFESLRGHLATALVHLNYGLRLLSEIEPEDQKDPSAPARLLYSHNSFASLEDLALIFTRLDTQANQLLWNRKLTKNSRLEELTFKAVRHIPTPCTSLEETRRIADQIWNFCLCSLKSPQENTSVRAGDTRAATLQLCSTKFSQSFAAFERFMEHSGSNLDAKGRQAANAMKICHLVASMCLMPEHQNDRDNEEVFRNYEKQFSEIICLVTDIIDSSADESLGGDTVRFTLDGCVLGPLFFVAVRCRHKILRRKAISLLRLSRRLEGLWDSSFLAQVAESVMEIEERGSDDGGSEAKPLRISDIDVEFDHDRRRALVSYIVKGWEDSSDAEIRAREDVVVW</sequence>
<dbReference type="OrthoDB" id="2593732at2759"/>
<keyword evidence="9" id="KW-1185">Reference proteome</keyword>
<evidence type="ECO:0000256" key="4">
    <source>
        <dbReference type="ARBA" id="ARBA00023125"/>
    </source>
</evidence>
<dbReference type="AlphaFoldDB" id="A0A2J6T5Q7"/>